<feature type="transmembrane region" description="Helical" evidence="1">
    <location>
        <begin position="173"/>
        <end position="193"/>
    </location>
</feature>
<organism evidence="2 3">
    <name type="scientific">Boudabousia tangfeifanii</name>
    <dbReference type="NCBI Taxonomy" id="1912795"/>
    <lineage>
        <taxon>Bacteria</taxon>
        <taxon>Bacillati</taxon>
        <taxon>Actinomycetota</taxon>
        <taxon>Actinomycetes</taxon>
        <taxon>Actinomycetales</taxon>
        <taxon>Actinomycetaceae</taxon>
        <taxon>Boudabousia</taxon>
    </lineage>
</organism>
<reference evidence="2 3" key="1">
    <citation type="submission" date="2016-10" db="EMBL/GenBank/DDBJ databases">
        <title>Actinomyces aegypiusis sp. nov., isolated from the Aegypius monachus in Qinghai Tibet Plateau China.</title>
        <authorList>
            <person name="Wang Y."/>
        </authorList>
    </citation>
    <scope>NUCLEOTIDE SEQUENCE [LARGE SCALE GENOMIC DNA]</scope>
    <source>
        <strain evidence="2 3">VUL4_3</strain>
    </source>
</reference>
<accession>A0A1D9MMT7</accession>
<sequence>MPLEDSSNLETNDEVEGILPAGKLGQQVTQEEFSWQSAVGGTRGLLETTLPGVGFIFVYVVAQNLNLALAVALGLVALFLVVRLIQKSPINSVLSGFFGILIGAIWAWKSGDGVHFYTFGLITNAVEALVVGGATLIGYDPVSWGLSYAGLDLPSGWKKVEKYQPLLKACRQASWLLAGMGAIRLAIELPLWWFDYVVALGTAKLILGLPFFALVIWLMWSIVTNSLKRLGLR</sequence>
<dbReference type="KEGG" id="avu:BK816_04700"/>
<dbReference type="AlphaFoldDB" id="A0A1D9MMT7"/>
<evidence type="ECO:0000313" key="2">
    <source>
        <dbReference type="EMBL" id="AOZ73473.1"/>
    </source>
</evidence>
<gene>
    <name evidence="2" type="ORF">BK816_04700</name>
</gene>
<feature type="transmembrane region" description="Helical" evidence="1">
    <location>
        <begin position="114"/>
        <end position="139"/>
    </location>
</feature>
<dbReference type="EMBL" id="CP017812">
    <property type="protein sequence ID" value="AOZ73473.1"/>
    <property type="molecule type" value="Genomic_DNA"/>
</dbReference>
<protein>
    <recommendedName>
        <fullName evidence="4">DUF3159 domain-containing protein</fullName>
    </recommendedName>
</protein>
<dbReference type="InterPro" id="IPR016566">
    <property type="entry name" value="UCP010219"/>
</dbReference>
<keyword evidence="1" id="KW-0472">Membrane</keyword>
<evidence type="ECO:0008006" key="4">
    <source>
        <dbReference type="Google" id="ProtNLM"/>
    </source>
</evidence>
<keyword evidence="3" id="KW-1185">Reference proteome</keyword>
<evidence type="ECO:0000256" key="1">
    <source>
        <dbReference type="SAM" id="Phobius"/>
    </source>
</evidence>
<dbReference type="Proteomes" id="UP000176288">
    <property type="component" value="Chromosome"/>
</dbReference>
<keyword evidence="1" id="KW-0812">Transmembrane</keyword>
<dbReference type="STRING" id="1912795.BK816_04700"/>
<proteinExistence type="predicted"/>
<dbReference type="Pfam" id="PF11361">
    <property type="entry name" value="DUF3159"/>
    <property type="match status" value="1"/>
</dbReference>
<feature type="transmembrane region" description="Helical" evidence="1">
    <location>
        <begin position="89"/>
        <end position="108"/>
    </location>
</feature>
<name>A0A1D9MMT7_9ACTO</name>
<feature type="transmembrane region" description="Helical" evidence="1">
    <location>
        <begin position="56"/>
        <end position="82"/>
    </location>
</feature>
<evidence type="ECO:0000313" key="3">
    <source>
        <dbReference type="Proteomes" id="UP000176288"/>
    </source>
</evidence>
<feature type="transmembrane region" description="Helical" evidence="1">
    <location>
        <begin position="205"/>
        <end position="223"/>
    </location>
</feature>
<keyword evidence="1" id="KW-1133">Transmembrane helix</keyword>